<evidence type="ECO:0000313" key="2">
    <source>
        <dbReference type="EMBL" id="CAF9943244.1"/>
    </source>
</evidence>
<feature type="compositionally biased region" description="Polar residues" evidence="1">
    <location>
        <begin position="74"/>
        <end position="96"/>
    </location>
</feature>
<evidence type="ECO:0000256" key="1">
    <source>
        <dbReference type="SAM" id="MobiDB-lite"/>
    </source>
</evidence>
<feature type="compositionally biased region" description="Polar residues" evidence="1">
    <location>
        <begin position="11"/>
        <end position="21"/>
    </location>
</feature>
<evidence type="ECO:0000313" key="3">
    <source>
        <dbReference type="Proteomes" id="UP000664203"/>
    </source>
</evidence>
<dbReference type="Proteomes" id="UP000664203">
    <property type="component" value="Unassembled WGS sequence"/>
</dbReference>
<accession>A0A8H3JA67</accession>
<gene>
    <name evidence="2" type="ORF">ALECFALPRED_010903</name>
</gene>
<feature type="compositionally biased region" description="Low complexity" evidence="1">
    <location>
        <begin position="27"/>
        <end position="38"/>
    </location>
</feature>
<protein>
    <submittedName>
        <fullName evidence="2">Uncharacterized protein</fullName>
    </submittedName>
</protein>
<dbReference type="EMBL" id="CAJPDR010000938">
    <property type="protein sequence ID" value="CAF9943244.1"/>
    <property type="molecule type" value="Genomic_DNA"/>
</dbReference>
<reference evidence="2" key="1">
    <citation type="submission" date="2021-03" db="EMBL/GenBank/DDBJ databases">
        <authorList>
            <person name="Tagirdzhanova G."/>
        </authorList>
    </citation>
    <scope>NUCLEOTIDE SEQUENCE</scope>
</reference>
<dbReference type="OrthoDB" id="10527313at2759"/>
<sequence>MQGVGRHTSPLAKQTSKQGTGTFRHITNPLLPTRNPTTANHPHGSPQRAPLRTPQPHLLLPLRAPPPPPPSARCRSSNPTSSTARGHKISQNNSPEKASKLEDRTQHGNSAIEGLLWEMQSTVSTLNSANVADRFANAVAELRVLDIVRESDAVGELNQAMKETGLKLKIRPPKSCHHFFTLAHLNRRLRTDVLSSHPFGLYAHIETLKPLFRSPTPLSTDHIVHLKAHTYPMRADQTAQDVAVVAALPKLHTLYMSCMMANSAADSERMGDRFWEAHTRALIGLVRERGIRG</sequence>
<feature type="compositionally biased region" description="Basic and acidic residues" evidence="1">
    <location>
        <begin position="97"/>
        <end position="106"/>
    </location>
</feature>
<keyword evidence="3" id="KW-1185">Reference proteome</keyword>
<organism evidence="2 3">
    <name type="scientific">Alectoria fallacina</name>
    <dbReference type="NCBI Taxonomy" id="1903189"/>
    <lineage>
        <taxon>Eukaryota</taxon>
        <taxon>Fungi</taxon>
        <taxon>Dikarya</taxon>
        <taxon>Ascomycota</taxon>
        <taxon>Pezizomycotina</taxon>
        <taxon>Lecanoromycetes</taxon>
        <taxon>OSLEUM clade</taxon>
        <taxon>Lecanoromycetidae</taxon>
        <taxon>Lecanorales</taxon>
        <taxon>Lecanorineae</taxon>
        <taxon>Parmeliaceae</taxon>
        <taxon>Alectoria</taxon>
    </lineage>
</organism>
<dbReference type="AlphaFoldDB" id="A0A8H3JA67"/>
<feature type="region of interest" description="Disordered" evidence="1">
    <location>
        <begin position="1"/>
        <end position="106"/>
    </location>
</feature>
<name>A0A8H3JA67_9LECA</name>
<feature type="non-terminal residue" evidence="2">
    <location>
        <position position="293"/>
    </location>
</feature>
<comment type="caution">
    <text evidence="2">The sequence shown here is derived from an EMBL/GenBank/DDBJ whole genome shotgun (WGS) entry which is preliminary data.</text>
</comment>
<proteinExistence type="predicted"/>